<keyword evidence="2" id="KW-1185">Reference proteome</keyword>
<comment type="caution">
    <text evidence="1">The sequence shown here is derived from an EMBL/GenBank/DDBJ whole genome shotgun (WGS) entry which is preliminary data.</text>
</comment>
<name>A0AA88VJR2_9ASTE</name>
<evidence type="ECO:0000313" key="2">
    <source>
        <dbReference type="Proteomes" id="UP001188597"/>
    </source>
</evidence>
<organism evidence="1 2">
    <name type="scientific">Escallonia herrerae</name>
    <dbReference type="NCBI Taxonomy" id="1293975"/>
    <lineage>
        <taxon>Eukaryota</taxon>
        <taxon>Viridiplantae</taxon>
        <taxon>Streptophyta</taxon>
        <taxon>Embryophyta</taxon>
        <taxon>Tracheophyta</taxon>
        <taxon>Spermatophyta</taxon>
        <taxon>Magnoliopsida</taxon>
        <taxon>eudicotyledons</taxon>
        <taxon>Gunneridae</taxon>
        <taxon>Pentapetalae</taxon>
        <taxon>asterids</taxon>
        <taxon>campanulids</taxon>
        <taxon>Escalloniales</taxon>
        <taxon>Escalloniaceae</taxon>
        <taxon>Escallonia</taxon>
    </lineage>
</organism>
<proteinExistence type="predicted"/>
<dbReference type="Gene3D" id="1.50.10.20">
    <property type="match status" value="1"/>
</dbReference>
<protein>
    <submittedName>
        <fullName evidence="1">Uncharacterized protein</fullName>
    </submittedName>
</protein>
<dbReference type="InterPro" id="IPR018333">
    <property type="entry name" value="Squalene_cyclase"/>
</dbReference>
<dbReference type="PANTHER" id="PTHR11764">
    <property type="entry name" value="TERPENE CYCLASE/MUTASE FAMILY MEMBER"/>
    <property type="match status" value="1"/>
</dbReference>
<dbReference type="AlphaFoldDB" id="A0AA88VJR2"/>
<feature type="non-terminal residue" evidence="1">
    <location>
        <position position="1"/>
    </location>
</feature>
<dbReference type="EMBL" id="JAVXUP010001751">
    <property type="protein sequence ID" value="KAK3008433.1"/>
    <property type="molecule type" value="Genomic_DNA"/>
</dbReference>
<dbReference type="GO" id="GO:0016104">
    <property type="term" value="P:triterpenoid biosynthetic process"/>
    <property type="evidence" value="ECO:0007669"/>
    <property type="project" value="InterPro"/>
</dbReference>
<accession>A0AA88VJR2</accession>
<sequence length="65" mass="7583">MHFVKVQDNPPGNFRKMYRHTSKGAWTFSMQDHGWQVSDCTAEGLKSENGGFTAWEPQRAYSWME</sequence>
<dbReference type="SUPFAM" id="SSF48239">
    <property type="entry name" value="Terpenoid cyclases/Protein prenyltransferases"/>
    <property type="match status" value="1"/>
</dbReference>
<dbReference type="InterPro" id="IPR008930">
    <property type="entry name" value="Terpenoid_cyclase/PrenylTrfase"/>
</dbReference>
<dbReference type="PANTHER" id="PTHR11764:SF19">
    <property type="entry name" value="TERPENE CYCLASE_MUTASE FAMILY MEMBER"/>
    <property type="match status" value="1"/>
</dbReference>
<gene>
    <name evidence="1" type="ORF">RJ639_014776</name>
</gene>
<dbReference type="GO" id="GO:0016866">
    <property type="term" value="F:intramolecular transferase activity"/>
    <property type="evidence" value="ECO:0007669"/>
    <property type="project" value="InterPro"/>
</dbReference>
<dbReference type="GO" id="GO:0005811">
    <property type="term" value="C:lipid droplet"/>
    <property type="evidence" value="ECO:0007669"/>
    <property type="project" value="InterPro"/>
</dbReference>
<dbReference type="Proteomes" id="UP001188597">
    <property type="component" value="Unassembled WGS sequence"/>
</dbReference>
<reference evidence="1" key="1">
    <citation type="submission" date="2022-12" db="EMBL/GenBank/DDBJ databases">
        <title>Draft genome assemblies for two species of Escallonia (Escalloniales).</title>
        <authorList>
            <person name="Chanderbali A."/>
            <person name="Dervinis C."/>
            <person name="Anghel I."/>
            <person name="Soltis D."/>
            <person name="Soltis P."/>
            <person name="Zapata F."/>
        </authorList>
    </citation>
    <scope>NUCLEOTIDE SEQUENCE</scope>
    <source>
        <strain evidence="1">UCBG64.0493</strain>
        <tissue evidence="1">Leaf</tissue>
    </source>
</reference>
<evidence type="ECO:0000313" key="1">
    <source>
        <dbReference type="EMBL" id="KAK3008433.1"/>
    </source>
</evidence>